<keyword evidence="2" id="KW-1185">Reference proteome</keyword>
<dbReference type="AlphaFoldDB" id="A0A8T0BD78"/>
<dbReference type="Proteomes" id="UP000606274">
    <property type="component" value="Unassembled WGS sequence"/>
</dbReference>
<feature type="non-terminal residue" evidence="1">
    <location>
        <position position="1"/>
    </location>
</feature>
<accession>A0A8T0BD78</accession>
<protein>
    <submittedName>
        <fullName evidence="1">Uncharacterized protein</fullName>
    </submittedName>
</protein>
<evidence type="ECO:0000313" key="1">
    <source>
        <dbReference type="EMBL" id="KAF7705031.1"/>
    </source>
</evidence>
<proteinExistence type="predicted"/>
<dbReference type="EMBL" id="JABFDY010000007">
    <property type="protein sequence ID" value="KAF7705031.1"/>
    <property type="molecule type" value="Genomic_DNA"/>
</dbReference>
<reference evidence="1" key="1">
    <citation type="submission" date="2020-08" db="EMBL/GenBank/DDBJ databases">
        <title>Chromosome-level assembly of Southern catfish (Silurus meridionalis) provides insights into visual adaptation to the nocturnal and benthic lifestyles.</title>
        <authorList>
            <person name="Zhang Y."/>
            <person name="Wang D."/>
            <person name="Peng Z."/>
        </authorList>
    </citation>
    <scope>NUCLEOTIDE SEQUENCE</scope>
    <source>
        <strain evidence="1">SWU-2019-XX</strain>
        <tissue evidence="1">Muscle</tissue>
    </source>
</reference>
<evidence type="ECO:0000313" key="2">
    <source>
        <dbReference type="Proteomes" id="UP000606274"/>
    </source>
</evidence>
<gene>
    <name evidence="1" type="ORF">HF521_020317</name>
</gene>
<sequence length="123" mass="13198">PVRYICLLTPTTCISSLTTSINLLFGLPLFLPPGDSILSILLPIYIRSLPCTCPNHLSHASLTFSPKRPTCAVPLINLFLILSIVVTPKKNLSIFSSATSSFSPLLNATVSKPYNIAGLTTVL</sequence>
<comment type="caution">
    <text evidence="1">The sequence shown here is derived from an EMBL/GenBank/DDBJ whole genome shotgun (WGS) entry which is preliminary data.</text>
</comment>
<organism evidence="1 2">
    <name type="scientific">Silurus meridionalis</name>
    <name type="common">Southern catfish</name>
    <name type="synonym">Silurus soldatovi meridionalis</name>
    <dbReference type="NCBI Taxonomy" id="175797"/>
    <lineage>
        <taxon>Eukaryota</taxon>
        <taxon>Metazoa</taxon>
        <taxon>Chordata</taxon>
        <taxon>Craniata</taxon>
        <taxon>Vertebrata</taxon>
        <taxon>Euteleostomi</taxon>
        <taxon>Actinopterygii</taxon>
        <taxon>Neopterygii</taxon>
        <taxon>Teleostei</taxon>
        <taxon>Ostariophysi</taxon>
        <taxon>Siluriformes</taxon>
        <taxon>Siluridae</taxon>
        <taxon>Silurus</taxon>
    </lineage>
</organism>
<name>A0A8T0BD78_SILME</name>